<gene>
    <name evidence="5" type="primary">gstB_1</name>
    <name evidence="5" type="ORF">TRP8649_01157</name>
</gene>
<accession>A0A238J9K4</accession>
<dbReference type="SFLD" id="SFLDG00358">
    <property type="entry name" value="Main_(cytGST)"/>
    <property type="match status" value="1"/>
</dbReference>
<dbReference type="InterPro" id="IPR010987">
    <property type="entry name" value="Glutathione-S-Trfase_C-like"/>
</dbReference>
<name>A0A238J9K4_9RHOB</name>
<dbReference type="Proteomes" id="UP000225972">
    <property type="component" value="Unassembled WGS sequence"/>
</dbReference>
<reference evidence="6" key="1">
    <citation type="submission" date="2017-05" db="EMBL/GenBank/DDBJ databases">
        <authorList>
            <person name="Rodrigo-Torres L."/>
            <person name="Arahal R. D."/>
            <person name="Lucena T."/>
        </authorList>
    </citation>
    <scope>NUCLEOTIDE SEQUENCE [LARGE SCALE GENOMIC DNA]</scope>
    <source>
        <strain evidence="6">CECT 8649</strain>
    </source>
</reference>
<dbReference type="OrthoDB" id="5740960at2"/>
<dbReference type="GO" id="GO:0004364">
    <property type="term" value="F:glutathione transferase activity"/>
    <property type="evidence" value="ECO:0007669"/>
    <property type="project" value="UniProtKB-EC"/>
</dbReference>
<dbReference type="InterPro" id="IPR036282">
    <property type="entry name" value="Glutathione-S-Trfase_C_sf"/>
</dbReference>
<evidence type="ECO:0000256" key="1">
    <source>
        <dbReference type="RuleBase" id="RU003494"/>
    </source>
</evidence>
<dbReference type="Gene3D" id="3.40.30.10">
    <property type="entry name" value="Glutaredoxin"/>
    <property type="match status" value="1"/>
</dbReference>
<dbReference type="PANTHER" id="PTHR44051">
    <property type="entry name" value="GLUTATHIONE S-TRANSFERASE-RELATED"/>
    <property type="match status" value="1"/>
</dbReference>
<comment type="similarity">
    <text evidence="1">Belongs to the GST superfamily.</text>
</comment>
<dbReference type="InterPro" id="IPR040079">
    <property type="entry name" value="Glutathione_S-Trfase"/>
</dbReference>
<dbReference type="EC" id="2.5.1.18" evidence="5"/>
<keyword evidence="6" id="KW-1185">Reference proteome</keyword>
<dbReference type="CDD" id="cd03207">
    <property type="entry name" value="GST_C_8"/>
    <property type="match status" value="1"/>
</dbReference>
<feature type="domain" description="GST N-terminal" evidence="3">
    <location>
        <begin position="1"/>
        <end position="83"/>
    </location>
</feature>
<dbReference type="RefSeq" id="WP_099243262.1">
    <property type="nucleotide sequence ID" value="NZ_FXXP01000001.1"/>
</dbReference>
<dbReference type="Pfam" id="PF00043">
    <property type="entry name" value="GST_C"/>
    <property type="match status" value="1"/>
</dbReference>
<dbReference type="EMBL" id="FXXP01000001">
    <property type="protein sequence ID" value="SMX27055.1"/>
    <property type="molecule type" value="Genomic_DNA"/>
</dbReference>
<organism evidence="5 6">
    <name type="scientific">Pelagimonas phthalicica</name>
    <dbReference type="NCBI Taxonomy" id="1037362"/>
    <lineage>
        <taxon>Bacteria</taxon>
        <taxon>Pseudomonadati</taxon>
        <taxon>Pseudomonadota</taxon>
        <taxon>Alphaproteobacteria</taxon>
        <taxon>Rhodobacterales</taxon>
        <taxon>Roseobacteraceae</taxon>
        <taxon>Pelagimonas</taxon>
    </lineage>
</organism>
<dbReference type="SUPFAM" id="SSF52833">
    <property type="entry name" value="Thioredoxin-like"/>
    <property type="match status" value="1"/>
</dbReference>
<dbReference type="PROSITE" id="PS50405">
    <property type="entry name" value="GST_CTER"/>
    <property type="match status" value="1"/>
</dbReference>
<dbReference type="PROSITE" id="PS50404">
    <property type="entry name" value="GST_NTER"/>
    <property type="match status" value="1"/>
</dbReference>
<dbReference type="PANTHER" id="PTHR44051:SF8">
    <property type="entry name" value="GLUTATHIONE S-TRANSFERASE GSTA"/>
    <property type="match status" value="1"/>
</dbReference>
<dbReference type="SUPFAM" id="SSF47616">
    <property type="entry name" value="GST C-terminal domain-like"/>
    <property type="match status" value="1"/>
</dbReference>
<evidence type="ECO:0000313" key="5">
    <source>
        <dbReference type="EMBL" id="SMX27055.1"/>
    </source>
</evidence>
<sequence>MLTLFHAPMSRSTRIVTLLEELGAREAVQVKTVSVQRRDGGGGPDPENPHPEKKVPVLDHDGTIITESIAIAIHLCTLFPDAELMPAAGTPEHGKALQWLAWNAGVVEPVLVAKLTGDDNPAFRSAFRGWDEVMMRLESALDTSPWLLGSKFSVADLIVHSSFSWMPDLLPDHAGIQDWNSRMMARPAAQKTFAEDQEAMAAIAGA</sequence>
<feature type="region of interest" description="Disordered" evidence="2">
    <location>
        <begin position="33"/>
        <end position="55"/>
    </location>
</feature>
<evidence type="ECO:0000259" key="4">
    <source>
        <dbReference type="PROSITE" id="PS50405"/>
    </source>
</evidence>
<dbReference type="SFLD" id="SFLDG01150">
    <property type="entry name" value="Main.1:_Beta-like"/>
    <property type="match status" value="1"/>
</dbReference>
<dbReference type="SFLD" id="SFLDS00019">
    <property type="entry name" value="Glutathione_Transferase_(cytos"/>
    <property type="match status" value="1"/>
</dbReference>
<evidence type="ECO:0000259" key="3">
    <source>
        <dbReference type="PROSITE" id="PS50404"/>
    </source>
</evidence>
<evidence type="ECO:0000313" key="6">
    <source>
        <dbReference type="Proteomes" id="UP000225972"/>
    </source>
</evidence>
<feature type="domain" description="GST C-terminal" evidence="4">
    <location>
        <begin position="89"/>
        <end position="203"/>
    </location>
</feature>
<proteinExistence type="inferred from homology"/>
<dbReference type="AlphaFoldDB" id="A0A238J9K4"/>
<dbReference type="InterPro" id="IPR004046">
    <property type="entry name" value="GST_C"/>
</dbReference>
<dbReference type="InterPro" id="IPR004045">
    <property type="entry name" value="Glutathione_S-Trfase_N"/>
</dbReference>
<protein>
    <submittedName>
        <fullName evidence="5">Glutathione S-transferase GST-6.0</fullName>
        <ecNumber evidence="5">2.5.1.18</ecNumber>
    </submittedName>
</protein>
<dbReference type="CDD" id="cd03046">
    <property type="entry name" value="GST_N_GTT1_like"/>
    <property type="match status" value="1"/>
</dbReference>
<dbReference type="Gene3D" id="1.20.1050.10">
    <property type="match status" value="1"/>
</dbReference>
<evidence type="ECO:0000256" key="2">
    <source>
        <dbReference type="SAM" id="MobiDB-lite"/>
    </source>
</evidence>
<dbReference type="Pfam" id="PF02798">
    <property type="entry name" value="GST_N"/>
    <property type="match status" value="1"/>
</dbReference>
<keyword evidence="5" id="KW-0808">Transferase</keyword>
<dbReference type="InterPro" id="IPR036249">
    <property type="entry name" value="Thioredoxin-like_sf"/>
</dbReference>